<dbReference type="InterPro" id="IPR000084">
    <property type="entry name" value="PE-PGRS_N"/>
</dbReference>
<feature type="domain" description="PE" evidence="1">
    <location>
        <begin position="17"/>
        <end position="103"/>
    </location>
</feature>
<dbReference type="Pfam" id="PF00934">
    <property type="entry name" value="PE"/>
    <property type="match status" value="1"/>
</dbReference>
<evidence type="ECO:0000259" key="1">
    <source>
        <dbReference type="Pfam" id="PF00934"/>
    </source>
</evidence>
<dbReference type="RefSeq" id="WP_260195736.1">
    <property type="nucleotide sequence ID" value="NZ_JAFFZE010000028.1"/>
</dbReference>
<keyword evidence="3" id="KW-1185">Reference proteome</keyword>
<dbReference type="Proteomes" id="UP001156441">
    <property type="component" value="Unassembled WGS sequence"/>
</dbReference>
<organism evidence="2 3">
    <name type="scientific">Actinophytocola gossypii</name>
    <dbReference type="NCBI Taxonomy" id="2812003"/>
    <lineage>
        <taxon>Bacteria</taxon>
        <taxon>Bacillati</taxon>
        <taxon>Actinomycetota</taxon>
        <taxon>Actinomycetes</taxon>
        <taxon>Pseudonocardiales</taxon>
        <taxon>Pseudonocardiaceae</taxon>
    </lineage>
</organism>
<name>A0ABT2JIW4_9PSEU</name>
<gene>
    <name evidence="2" type="ORF">JT362_32410</name>
</gene>
<dbReference type="EMBL" id="JAFFZE010000028">
    <property type="protein sequence ID" value="MCT2587828.1"/>
    <property type="molecule type" value="Genomic_DNA"/>
</dbReference>
<protein>
    <submittedName>
        <fullName evidence="2">PE domain-containing protein</fullName>
    </submittedName>
</protein>
<sequence>MQTDPDAEAPAEQLRLVVPPDKLLQLKHGIEEERDRMATWLYENRRALSDIPPPANDPCSIDTMRLMSQNGQQAVDAVDAYINRLTTMAEKLHRTAESYGLIEDDIAGTFQRGPV</sequence>
<evidence type="ECO:0000313" key="3">
    <source>
        <dbReference type="Proteomes" id="UP001156441"/>
    </source>
</evidence>
<accession>A0ABT2JIW4</accession>
<evidence type="ECO:0000313" key="2">
    <source>
        <dbReference type="EMBL" id="MCT2587828.1"/>
    </source>
</evidence>
<comment type="caution">
    <text evidence="2">The sequence shown here is derived from an EMBL/GenBank/DDBJ whole genome shotgun (WGS) entry which is preliminary data.</text>
</comment>
<reference evidence="2 3" key="1">
    <citation type="submission" date="2021-02" db="EMBL/GenBank/DDBJ databases">
        <title>Actinophytocola xerophila sp. nov., isolated from soil of cotton cropping field.</title>
        <authorList>
            <person name="Huang R."/>
            <person name="Chen X."/>
            <person name="Ge X."/>
            <person name="Liu W."/>
        </authorList>
    </citation>
    <scope>NUCLEOTIDE SEQUENCE [LARGE SCALE GENOMIC DNA]</scope>
    <source>
        <strain evidence="2 3">S1-96</strain>
    </source>
</reference>
<proteinExistence type="predicted"/>